<name>A0A382ITA6_9ZZZZ</name>
<dbReference type="AlphaFoldDB" id="A0A382ITA6"/>
<gene>
    <name evidence="1" type="ORF">METZ01_LOCUS255353</name>
</gene>
<organism evidence="1">
    <name type="scientific">marine metagenome</name>
    <dbReference type="NCBI Taxonomy" id="408172"/>
    <lineage>
        <taxon>unclassified sequences</taxon>
        <taxon>metagenomes</taxon>
        <taxon>ecological metagenomes</taxon>
    </lineage>
</organism>
<evidence type="ECO:0000313" key="1">
    <source>
        <dbReference type="EMBL" id="SVC02499.1"/>
    </source>
</evidence>
<proteinExistence type="predicted"/>
<feature type="non-terminal residue" evidence="1">
    <location>
        <position position="1"/>
    </location>
</feature>
<reference evidence="1" key="1">
    <citation type="submission" date="2018-05" db="EMBL/GenBank/DDBJ databases">
        <authorList>
            <person name="Lanie J.A."/>
            <person name="Ng W.-L."/>
            <person name="Kazmierczak K.M."/>
            <person name="Andrzejewski T.M."/>
            <person name="Davidsen T.M."/>
            <person name="Wayne K.J."/>
            <person name="Tettelin H."/>
            <person name="Glass J.I."/>
            <person name="Rusch D."/>
            <person name="Podicherti R."/>
            <person name="Tsui H.-C.T."/>
            <person name="Winkler M.E."/>
        </authorList>
    </citation>
    <scope>NUCLEOTIDE SEQUENCE</scope>
</reference>
<accession>A0A382ITA6</accession>
<dbReference type="EMBL" id="UINC01069264">
    <property type="protein sequence ID" value="SVC02499.1"/>
    <property type="molecule type" value="Genomic_DNA"/>
</dbReference>
<protein>
    <recommendedName>
        <fullName evidence="2">TonB-dependent receptor-like beta-barrel domain-containing protein</fullName>
    </recommendedName>
</protein>
<sequence length="211" mass="25160">RHYIDRDVSDKSLEPCAFSDQNQSVTITQKIGWNGWANLSVGYLQRYYDFPFTEFDLDIVYARGKINKRVKNIGTMAFQFERGNAENVTFEKTAKASGFDRSYETMEWYLPVRLQKGIPFLKEIGFSVRQETRVYEAEDPDDPLHSGRNHLDSKYDLWLKKNLTESMKITLTGRYRQRTTESAYDWVTDLKSFHQTQFWCKIEWNFIYDRY</sequence>
<evidence type="ECO:0008006" key="2">
    <source>
        <dbReference type="Google" id="ProtNLM"/>
    </source>
</evidence>